<feature type="coiled-coil region" evidence="1">
    <location>
        <begin position="504"/>
        <end position="531"/>
    </location>
</feature>
<protein>
    <submittedName>
        <fullName evidence="3">Uncharacterized protein</fullName>
    </submittedName>
</protein>
<comment type="caution">
    <text evidence="3">The sequence shown here is derived from an EMBL/GenBank/DDBJ whole genome shotgun (WGS) entry which is preliminary data.</text>
</comment>
<evidence type="ECO:0000313" key="3">
    <source>
        <dbReference type="EMBL" id="RUS28123.1"/>
    </source>
</evidence>
<sequence length="561" mass="62736">MWTLGIHDDVDDIRVTAATATWLSPSKAAQSGQPPVFLFPRKTPEENKMSLASMKTFPQKSSNPPAPSNPSSRPTTPTSTSSTRRPTLTASPSKQSITSTDSVHPPTPPHSNSTHLAQHVIDHANLRSGTPPPGESGHRVSITKKHPLYVETDAEAPVEMEEEEETPTEIQLQILISPISHYHSLVQVDPPPWSDKDMKYTPMDIHTYQLPDPTWEWVHAQWLIDMSGDVDEGMFAVSGGVERSAMDYDQVPKNRQSADMKPYLSNCSVLIPNACALHRRLGICLPLPRFHLACIYLNPPPSPTPFTGAYLALRSFVRRRRWIRLRRRKANAISTPSSSVPSSAGPSRSTSVSSKRINVVRLPPLVPMPVPIPPREYSPASSTTDLGAEIEVDVLSVLAERMAARRIDRERLEVVREWLAEEGGRGVKKIETRLAEFMKLFQYEESRKKFLLLLLEYPTDALPADTMPRASNDRSPSPTHSIMVNKVTETLGFFSDVQALVDEIKEGKRRRRKGKERAREVEREAEEVMEAQLGNGVEGWRRHVHWDGGDATESEESESDE</sequence>
<keyword evidence="4" id="KW-1185">Reference proteome</keyword>
<feature type="compositionally biased region" description="Low complexity" evidence="2">
    <location>
        <begin position="334"/>
        <end position="354"/>
    </location>
</feature>
<evidence type="ECO:0000256" key="2">
    <source>
        <dbReference type="SAM" id="MobiDB-lite"/>
    </source>
</evidence>
<name>A0A433QEA9_9FUNG</name>
<organism evidence="3 4">
    <name type="scientific">Jimgerdemannia flammicorona</name>
    <dbReference type="NCBI Taxonomy" id="994334"/>
    <lineage>
        <taxon>Eukaryota</taxon>
        <taxon>Fungi</taxon>
        <taxon>Fungi incertae sedis</taxon>
        <taxon>Mucoromycota</taxon>
        <taxon>Mucoromycotina</taxon>
        <taxon>Endogonomycetes</taxon>
        <taxon>Endogonales</taxon>
        <taxon>Endogonaceae</taxon>
        <taxon>Jimgerdemannia</taxon>
    </lineage>
</organism>
<keyword evidence="1" id="KW-0175">Coiled coil</keyword>
<feature type="region of interest" description="Disordered" evidence="2">
    <location>
        <begin position="333"/>
        <end position="354"/>
    </location>
</feature>
<reference evidence="3 4" key="1">
    <citation type="journal article" date="2018" name="New Phytol.">
        <title>Phylogenomics of Endogonaceae and evolution of mycorrhizas within Mucoromycota.</title>
        <authorList>
            <person name="Chang Y."/>
            <person name="Desiro A."/>
            <person name="Na H."/>
            <person name="Sandor L."/>
            <person name="Lipzen A."/>
            <person name="Clum A."/>
            <person name="Barry K."/>
            <person name="Grigoriev I.V."/>
            <person name="Martin F.M."/>
            <person name="Stajich J.E."/>
            <person name="Smith M.E."/>
            <person name="Bonito G."/>
            <person name="Spatafora J.W."/>
        </authorList>
    </citation>
    <scope>NUCLEOTIDE SEQUENCE [LARGE SCALE GENOMIC DNA]</scope>
    <source>
        <strain evidence="3 4">AD002</strain>
    </source>
</reference>
<feature type="region of interest" description="Disordered" evidence="2">
    <location>
        <begin position="25"/>
        <end position="114"/>
    </location>
</feature>
<dbReference type="AlphaFoldDB" id="A0A433QEA9"/>
<evidence type="ECO:0000256" key="1">
    <source>
        <dbReference type="SAM" id="Coils"/>
    </source>
</evidence>
<feature type="region of interest" description="Disordered" evidence="2">
    <location>
        <begin position="539"/>
        <end position="561"/>
    </location>
</feature>
<gene>
    <name evidence="3" type="ORF">BC938DRAFT_482284</name>
</gene>
<dbReference type="Proteomes" id="UP000274822">
    <property type="component" value="Unassembled WGS sequence"/>
</dbReference>
<feature type="compositionally biased region" description="Acidic residues" evidence="2">
    <location>
        <begin position="550"/>
        <end position="561"/>
    </location>
</feature>
<feature type="compositionally biased region" description="Low complexity" evidence="2">
    <location>
        <begin position="69"/>
        <end position="93"/>
    </location>
</feature>
<dbReference type="EMBL" id="RBNJ01007146">
    <property type="protein sequence ID" value="RUS28123.1"/>
    <property type="molecule type" value="Genomic_DNA"/>
</dbReference>
<accession>A0A433QEA9</accession>
<evidence type="ECO:0000313" key="4">
    <source>
        <dbReference type="Proteomes" id="UP000274822"/>
    </source>
</evidence>
<feature type="compositionally biased region" description="Basic and acidic residues" evidence="2">
    <location>
        <begin position="539"/>
        <end position="548"/>
    </location>
</feature>
<proteinExistence type="predicted"/>